<dbReference type="AlphaFoldDB" id="A0A1V9ZBH0"/>
<dbReference type="SUPFAM" id="SSF54427">
    <property type="entry name" value="NTF2-like"/>
    <property type="match status" value="1"/>
</dbReference>
<organism evidence="1 2">
    <name type="scientific">Achlya hypogyna</name>
    <name type="common">Oomycete</name>
    <name type="synonym">Protoachlya hypogyna</name>
    <dbReference type="NCBI Taxonomy" id="1202772"/>
    <lineage>
        <taxon>Eukaryota</taxon>
        <taxon>Sar</taxon>
        <taxon>Stramenopiles</taxon>
        <taxon>Oomycota</taxon>
        <taxon>Saprolegniomycetes</taxon>
        <taxon>Saprolegniales</taxon>
        <taxon>Achlyaceae</taxon>
        <taxon>Achlya</taxon>
    </lineage>
</organism>
<protein>
    <recommendedName>
        <fullName evidence="3">BZIP domain-containing protein</fullName>
    </recommendedName>
</protein>
<evidence type="ECO:0000313" key="2">
    <source>
        <dbReference type="Proteomes" id="UP000243579"/>
    </source>
</evidence>
<dbReference type="OrthoDB" id="73270at2759"/>
<reference evidence="1 2" key="1">
    <citation type="journal article" date="2014" name="Genome Biol. Evol.">
        <title>The secreted proteins of Achlya hypogyna and Thraustotheca clavata identify the ancestral oomycete secretome and reveal gene acquisitions by horizontal gene transfer.</title>
        <authorList>
            <person name="Misner I."/>
            <person name="Blouin N."/>
            <person name="Leonard G."/>
            <person name="Richards T.A."/>
            <person name="Lane C.E."/>
        </authorList>
    </citation>
    <scope>NUCLEOTIDE SEQUENCE [LARGE SCALE GENOMIC DNA]</scope>
    <source>
        <strain evidence="1 2">ATCC 48635</strain>
    </source>
</reference>
<dbReference type="InterPro" id="IPR032710">
    <property type="entry name" value="NTF2-like_dom_sf"/>
</dbReference>
<name>A0A1V9ZBH0_ACHHY</name>
<accession>A0A1V9ZBH0</accession>
<proteinExistence type="predicted"/>
<dbReference type="EMBL" id="JNBR01000333">
    <property type="protein sequence ID" value="OQR95190.1"/>
    <property type="molecule type" value="Genomic_DNA"/>
</dbReference>
<gene>
    <name evidence="1" type="ORF">ACHHYP_00232</name>
</gene>
<dbReference type="CDD" id="cd14686">
    <property type="entry name" value="bZIP"/>
    <property type="match status" value="1"/>
</dbReference>
<evidence type="ECO:0008006" key="3">
    <source>
        <dbReference type="Google" id="ProtNLM"/>
    </source>
</evidence>
<evidence type="ECO:0000313" key="1">
    <source>
        <dbReference type="EMBL" id="OQR95190.1"/>
    </source>
</evidence>
<sequence>MADQQERSRASQQRYRAKVADKVKTLEDAVRRLTLDNLRLEGRHRVIRSTSTVPRPVDCFGCLLVAREYFSVARFGIVPGSNIATEALERLVDPDVVLQNVRGRDAFFEHWRRYSSYFGALEMVCETMTGVPLDTGHVVHCPGLVNLRLTRESIVRVFPHLLADEALVQRLVGQEIRVPAKCHA</sequence>
<comment type="caution">
    <text evidence="1">The sequence shown here is derived from an EMBL/GenBank/DDBJ whole genome shotgun (WGS) entry which is preliminary data.</text>
</comment>
<dbReference type="Proteomes" id="UP000243579">
    <property type="component" value="Unassembled WGS sequence"/>
</dbReference>
<keyword evidence="2" id="KW-1185">Reference proteome</keyword>